<dbReference type="AlphaFoldDB" id="A0A812VFE2"/>
<keyword evidence="3" id="KW-1185">Reference proteome</keyword>
<reference evidence="2" key="1">
    <citation type="submission" date="2021-02" db="EMBL/GenBank/DDBJ databases">
        <authorList>
            <person name="Dougan E. K."/>
            <person name="Rhodes N."/>
            <person name="Thang M."/>
            <person name="Chan C."/>
        </authorList>
    </citation>
    <scope>NUCLEOTIDE SEQUENCE</scope>
</reference>
<evidence type="ECO:0000313" key="2">
    <source>
        <dbReference type="EMBL" id="CAE7616740.1"/>
    </source>
</evidence>
<organism evidence="2 3">
    <name type="scientific">Symbiodinium natans</name>
    <dbReference type="NCBI Taxonomy" id="878477"/>
    <lineage>
        <taxon>Eukaryota</taxon>
        <taxon>Sar</taxon>
        <taxon>Alveolata</taxon>
        <taxon>Dinophyceae</taxon>
        <taxon>Suessiales</taxon>
        <taxon>Symbiodiniaceae</taxon>
        <taxon>Symbiodinium</taxon>
    </lineage>
</organism>
<evidence type="ECO:0000256" key="1">
    <source>
        <dbReference type="SAM" id="MobiDB-lite"/>
    </source>
</evidence>
<name>A0A812VFE2_9DINO</name>
<evidence type="ECO:0000313" key="3">
    <source>
        <dbReference type="Proteomes" id="UP000604046"/>
    </source>
</evidence>
<dbReference type="Proteomes" id="UP000604046">
    <property type="component" value="Unassembled WGS sequence"/>
</dbReference>
<dbReference type="OrthoDB" id="444562at2759"/>
<protein>
    <submittedName>
        <fullName evidence="2">Uncharacterized protein</fullName>
    </submittedName>
</protein>
<accession>A0A812VFE2</accession>
<gene>
    <name evidence="2" type="ORF">SNAT2548_LOCUS35059</name>
</gene>
<feature type="region of interest" description="Disordered" evidence="1">
    <location>
        <begin position="1"/>
        <end position="24"/>
    </location>
</feature>
<sequence length="69" mass="7143">MAALRTQGVTEMRDSRQSPGCRSIGSLVGRRGVAHCAAASQAHSEGTSLQRARSAGLEMGLGAWKLCSA</sequence>
<comment type="caution">
    <text evidence="2">The sequence shown here is derived from an EMBL/GenBank/DDBJ whole genome shotgun (WGS) entry which is preliminary data.</text>
</comment>
<proteinExistence type="predicted"/>
<dbReference type="EMBL" id="CAJNDS010002845">
    <property type="protein sequence ID" value="CAE7616740.1"/>
    <property type="molecule type" value="Genomic_DNA"/>
</dbReference>